<keyword evidence="2" id="KW-1185">Reference proteome</keyword>
<proteinExistence type="predicted"/>
<dbReference type="InterPro" id="IPR010653">
    <property type="entry name" value="NlpB/DapX"/>
</dbReference>
<dbReference type="EMBL" id="JBANDC010000001">
    <property type="protein sequence ID" value="MEM4986027.1"/>
    <property type="molecule type" value="Genomic_DNA"/>
</dbReference>
<comment type="caution">
    <text evidence="1">The sequence shown here is derived from an EMBL/GenBank/DDBJ whole genome shotgun (WGS) entry which is preliminary data.</text>
</comment>
<protein>
    <submittedName>
        <fullName evidence="1">Outer membrane protein assembly factor BamC</fullName>
    </submittedName>
</protein>
<evidence type="ECO:0000313" key="2">
    <source>
        <dbReference type="Proteomes" id="UP001495910"/>
    </source>
</evidence>
<sequence>MTIRKNISSTQISLTQRGVVIALALAGLAGCSSISSVLEPDRIDYKSAGKVTAPKLDIPPDLTQLQRENRYAIPESNAGTATASGYNLEQGVTRPAEAAAAVAPNAAPDMHIERDGSQRWLVVNATPDSLWPKVKDFWQDSGFLINVENPSTGVMETDWAENRAKIPQDFVRNTLGKVFDSLYSTGERDKFRTRLERGPNGTTEIYISHRGAEEVLSGAQKESSIWTARAPDPQLEAEFLSRLMGRLGNDEVKAKAAVANAPSLQARSKLVKNAAGDYVQVDEGFDRAWRRVGLALDRVGFTVEDRDRTQGLYFVRYVDQDADAKDKKSDKGFFAKLFSSSDSDKAKNAASYRILVKGSDAGSQVAVLDKDGKPELSKTSGKILALLNEQLK</sequence>
<dbReference type="Proteomes" id="UP001495910">
    <property type="component" value="Unassembled WGS sequence"/>
</dbReference>
<dbReference type="PROSITE" id="PS51257">
    <property type="entry name" value="PROKAR_LIPOPROTEIN"/>
    <property type="match status" value="1"/>
</dbReference>
<dbReference type="RefSeq" id="WP_092392006.1">
    <property type="nucleotide sequence ID" value="NZ_JBANDC010000001.1"/>
</dbReference>
<dbReference type="Gene3D" id="3.30.310.170">
    <property type="entry name" value="Outer membrane protein assembly factor BamC"/>
    <property type="match status" value="1"/>
</dbReference>
<reference evidence="1 2" key="1">
    <citation type="submission" date="2024-02" db="EMBL/GenBank/DDBJ databases">
        <title>Draft genome sequence of Collimonas sp. strain H4R21, an effective mineral-weathering bacterial strain isolated from the beech rhizosphere.</title>
        <authorList>
            <person name="Morin E."/>
            <person name="Uroz S."/>
            <person name="Leveau J.H.J."/>
            <person name="Kumar R."/>
            <person name="Rey M.W."/>
            <person name="Pham J."/>
        </authorList>
    </citation>
    <scope>NUCLEOTIDE SEQUENCE [LARGE SCALE GENOMIC DNA]</scope>
    <source>
        <strain evidence="1 2">H4R21</strain>
    </source>
</reference>
<dbReference type="Pfam" id="PF06804">
    <property type="entry name" value="Lipoprotein_18"/>
    <property type="match status" value="1"/>
</dbReference>
<name>A0ABU9PPV6_9BURK</name>
<dbReference type="InterPro" id="IPR042268">
    <property type="entry name" value="BamC_C"/>
</dbReference>
<organism evidence="1 2">
    <name type="scientific">Collimonas rhizosphaerae</name>
    <dbReference type="NCBI Taxonomy" id="3126357"/>
    <lineage>
        <taxon>Bacteria</taxon>
        <taxon>Pseudomonadati</taxon>
        <taxon>Pseudomonadota</taxon>
        <taxon>Betaproteobacteria</taxon>
        <taxon>Burkholderiales</taxon>
        <taxon>Oxalobacteraceae</taxon>
        <taxon>Collimonas</taxon>
    </lineage>
</organism>
<accession>A0ABU9PPV6</accession>
<evidence type="ECO:0000313" key="1">
    <source>
        <dbReference type="EMBL" id="MEM4986027.1"/>
    </source>
</evidence>
<gene>
    <name evidence="1" type="primary">bamC</name>
    <name evidence="1" type="ORF">V8G57_01370</name>
</gene>